<protein>
    <recommendedName>
        <fullName evidence="2">Myb-like domain-containing protein</fullName>
    </recommendedName>
</protein>
<reference evidence="3 4" key="1">
    <citation type="submission" date="2023-08" db="EMBL/GenBank/DDBJ databases">
        <title>Black Yeasts Isolated from many extreme environments.</title>
        <authorList>
            <person name="Coleine C."/>
            <person name="Stajich J.E."/>
            <person name="Selbmann L."/>
        </authorList>
    </citation>
    <scope>NUCLEOTIDE SEQUENCE [LARGE SCALE GENOMIC DNA]</scope>
    <source>
        <strain evidence="3 4">CCFEE 5792</strain>
    </source>
</reference>
<name>A0AAV9MYW8_9EURO</name>
<organism evidence="3 4">
    <name type="scientific">Exophiala bonariae</name>
    <dbReference type="NCBI Taxonomy" id="1690606"/>
    <lineage>
        <taxon>Eukaryota</taxon>
        <taxon>Fungi</taxon>
        <taxon>Dikarya</taxon>
        <taxon>Ascomycota</taxon>
        <taxon>Pezizomycotina</taxon>
        <taxon>Eurotiomycetes</taxon>
        <taxon>Chaetothyriomycetidae</taxon>
        <taxon>Chaetothyriales</taxon>
        <taxon>Herpotrichiellaceae</taxon>
        <taxon>Exophiala</taxon>
    </lineage>
</organism>
<feature type="region of interest" description="Disordered" evidence="1">
    <location>
        <begin position="451"/>
        <end position="528"/>
    </location>
</feature>
<evidence type="ECO:0000256" key="1">
    <source>
        <dbReference type="SAM" id="MobiDB-lite"/>
    </source>
</evidence>
<gene>
    <name evidence="3" type="ORF">LTR84_007448</name>
</gene>
<comment type="caution">
    <text evidence="3">The sequence shown here is derived from an EMBL/GenBank/DDBJ whole genome shotgun (WGS) entry which is preliminary data.</text>
</comment>
<feature type="compositionally biased region" description="Basic residues" evidence="1">
    <location>
        <begin position="1"/>
        <end position="11"/>
    </location>
</feature>
<accession>A0AAV9MYW8</accession>
<dbReference type="RefSeq" id="XP_064702270.1">
    <property type="nucleotide sequence ID" value="XM_064851001.1"/>
</dbReference>
<feature type="compositionally biased region" description="Polar residues" evidence="1">
    <location>
        <begin position="675"/>
        <end position="715"/>
    </location>
</feature>
<feature type="compositionally biased region" description="Polar residues" evidence="1">
    <location>
        <begin position="501"/>
        <end position="528"/>
    </location>
</feature>
<feature type="region of interest" description="Disordered" evidence="1">
    <location>
        <begin position="380"/>
        <end position="418"/>
    </location>
</feature>
<evidence type="ECO:0000259" key="2">
    <source>
        <dbReference type="SMART" id="SM00717"/>
    </source>
</evidence>
<feature type="compositionally biased region" description="Acidic residues" evidence="1">
    <location>
        <begin position="589"/>
        <end position="601"/>
    </location>
</feature>
<feature type="region of interest" description="Disordered" evidence="1">
    <location>
        <begin position="675"/>
        <end position="752"/>
    </location>
</feature>
<dbReference type="SMART" id="SM00717">
    <property type="entry name" value="SANT"/>
    <property type="match status" value="1"/>
</dbReference>
<feature type="region of interest" description="Disordered" evidence="1">
    <location>
        <begin position="1"/>
        <end position="52"/>
    </location>
</feature>
<keyword evidence="4" id="KW-1185">Reference proteome</keyword>
<dbReference type="InterPro" id="IPR001005">
    <property type="entry name" value="SANT/Myb"/>
</dbReference>
<dbReference type="Gene3D" id="1.10.10.60">
    <property type="entry name" value="Homeodomain-like"/>
    <property type="match status" value="1"/>
</dbReference>
<evidence type="ECO:0000313" key="3">
    <source>
        <dbReference type="EMBL" id="KAK5046687.1"/>
    </source>
</evidence>
<feature type="compositionally biased region" description="Basic and acidic residues" evidence="1">
    <location>
        <begin position="602"/>
        <end position="616"/>
    </location>
</feature>
<feature type="compositionally biased region" description="Acidic residues" evidence="1">
    <location>
        <begin position="383"/>
        <end position="395"/>
    </location>
</feature>
<sequence length="857" mass="97429">MPPRRQGRSVSRRSTPLSPPKPSQIPTTRDTRAQNKANHRSTSRELTTNTHNELQTEHVLLEAVDEEADLQQSDSLDLVPSASARSESDSSLQSDLDNLDHDEIILNLADLHAESLALLSLFDRPREDDLENFIDEISQNGSRPQKTLSMRAKKLSTSREPFGETEFISPPLIVRKLAGTIDLHRINYGRWRPDAILYLANLAQQMVAAITNYSDDRENFLSYMYNNFPSTFVGQQDFSFGTQLIDEPRDLALGIMTQFFIQRLESDGLNDFSSPQDLAQHIFQDGPTIYRQFQDEESQAQLLKRSNELKDACSTQDDALLPLDQLKEDYSWTSFVLQTAKWAIARREELKETIRRQGGVENIVDLLTSGDYEVDVTGAPAIDLDEDPEIDDADEPSSTGEPGLPPNDSPVPIQDERPSAALSPSFFAAEIRQYREEQAKHDLEISRLESQHYGSPSGQARLEIQESPLAPDEEEEYRPLEGDGEDDYRPLQGDDDDPVEPSSNNVVDSDPEVNNNEDIPEPTQSTNFVMETLKRQAIEREKENWTENAPLPRKRTLLDRQPGAERMQWQSQGANDIPKRQPLGRLVDAPEETSDDEDDFEEDHRLAKRPRIEKGKQPIRQNAQEARSNADFAPTTGIHNDYDLVDHIEEEEEDDHTRNHAMDRAWNNRSVLTSMESRSSYSRPGATSSSQPVPRSYQPPRTTTSRQFPPQSTAPVITRRSPPRSQYQDDRQRARRNMQERKEVLQKRKPQIRRPWTAAEEDRLREMVAEYQTQYALIKEMDAVHEEGSKLHRRDQVALKDKARNMKITYLKNCEPLPIGFECVSVGPAQLKPLVDLGIVSAEGSRFTGAVSDDGEE</sequence>
<proteinExistence type="predicted"/>
<feature type="region of interest" description="Disordered" evidence="1">
    <location>
        <begin position="540"/>
        <end position="639"/>
    </location>
</feature>
<feature type="compositionally biased region" description="Acidic residues" evidence="1">
    <location>
        <begin position="471"/>
        <end position="486"/>
    </location>
</feature>
<dbReference type="AlphaFoldDB" id="A0AAV9MYW8"/>
<dbReference type="EMBL" id="JAVRRD010000029">
    <property type="protein sequence ID" value="KAK5046687.1"/>
    <property type="molecule type" value="Genomic_DNA"/>
</dbReference>
<feature type="compositionally biased region" description="Basic and acidic residues" evidence="1">
    <location>
        <begin position="727"/>
        <end position="746"/>
    </location>
</feature>
<feature type="domain" description="Myb-like" evidence="2">
    <location>
        <begin position="752"/>
        <end position="809"/>
    </location>
</feature>
<evidence type="ECO:0000313" key="4">
    <source>
        <dbReference type="Proteomes" id="UP001358417"/>
    </source>
</evidence>
<dbReference type="Proteomes" id="UP001358417">
    <property type="component" value="Unassembled WGS sequence"/>
</dbReference>
<dbReference type="GeneID" id="89975614"/>